<dbReference type="InterPro" id="IPR032675">
    <property type="entry name" value="LRR_dom_sf"/>
</dbReference>
<dbReference type="PANTHER" id="PTHR33463">
    <property type="entry name" value="NB-ARC DOMAIN-CONTAINING PROTEIN-RELATED"/>
    <property type="match status" value="1"/>
</dbReference>
<feature type="domain" description="Disease resistance protein At4g27190-like leucine-rich repeats" evidence="2">
    <location>
        <begin position="139"/>
        <end position="205"/>
    </location>
</feature>
<dbReference type="Gene3D" id="3.80.10.10">
    <property type="entry name" value="Ribonuclease Inhibitor"/>
    <property type="match status" value="2"/>
</dbReference>
<proteinExistence type="predicted"/>
<name>A0A2P5XI87_GOSBA</name>
<accession>A0A2P5XI87</accession>
<protein>
    <recommendedName>
        <fullName evidence="2">Disease resistance protein At4g27190-like leucine-rich repeats domain-containing protein</fullName>
    </recommendedName>
</protein>
<dbReference type="Pfam" id="PF23247">
    <property type="entry name" value="LRR_RPS2"/>
    <property type="match status" value="2"/>
</dbReference>
<organism evidence="3 4">
    <name type="scientific">Gossypium barbadense</name>
    <name type="common">Sea Island cotton</name>
    <name type="synonym">Hibiscus barbadensis</name>
    <dbReference type="NCBI Taxonomy" id="3634"/>
    <lineage>
        <taxon>Eukaryota</taxon>
        <taxon>Viridiplantae</taxon>
        <taxon>Streptophyta</taxon>
        <taxon>Embryophyta</taxon>
        <taxon>Tracheophyta</taxon>
        <taxon>Spermatophyta</taxon>
        <taxon>Magnoliopsida</taxon>
        <taxon>eudicotyledons</taxon>
        <taxon>Gunneridae</taxon>
        <taxon>Pentapetalae</taxon>
        <taxon>rosids</taxon>
        <taxon>malvids</taxon>
        <taxon>Malvales</taxon>
        <taxon>Malvaceae</taxon>
        <taxon>Malvoideae</taxon>
        <taxon>Gossypium</taxon>
    </lineage>
</organism>
<evidence type="ECO:0000313" key="4">
    <source>
        <dbReference type="Proteomes" id="UP000239757"/>
    </source>
</evidence>
<feature type="domain" description="Disease resistance protein At4g27190-like leucine-rich repeats" evidence="2">
    <location>
        <begin position="10"/>
        <end position="63"/>
    </location>
</feature>
<dbReference type="InterPro" id="IPR050905">
    <property type="entry name" value="Plant_NBS-LRR"/>
</dbReference>
<keyword evidence="1" id="KW-0611">Plant defense</keyword>
<dbReference type="OrthoDB" id="948250at2759"/>
<evidence type="ECO:0000256" key="1">
    <source>
        <dbReference type="ARBA" id="ARBA00022821"/>
    </source>
</evidence>
<dbReference type="InterPro" id="IPR057135">
    <property type="entry name" value="At4g27190-like_LRR"/>
</dbReference>
<sequence length="326" mass="37579">MQNDSHLCYCPKLRILDIYGCRSLKYVCANTSTQELQSLESIAIRHCPQLMQIFKMKQNENRQEPLLAKIENFSDMGLPTIFMLHCTSSTLGDFNIVANQYLFLCNVGIIWKIDVPILNEDCIVVGNHEKVFQVQGGYSFSRIKELNLWNLFEVRIIWNDFAQVVTIENLRTLVLKNCKKLRYIFSPTMARSLSHLTNITVTNCGNLKSLFPFGSIPVLPKLECLKVKRNFKLEQVFGLEDELEVVAEEEMKFDKLKKLSLKELPSLIHFGPKGYHSVLSALEDLKVRDCPKMTTSFSIDSHEFVHCETKVDVIFVGFRKWSEVIL</sequence>
<gene>
    <name evidence="3" type="ORF">GOBAR_AA17576</name>
</gene>
<dbReference type="AlphaFoldDB" id="A0A2P5XI87"/>
<dbReference type="PANTHER" id="PTHR33463:SF117">
    <property type="entry name" value="CC-NBS-LRR RESISTANCE PROTEIN"/>
    <property type="match status" value="1"/>
</dbReference>
<evidence type="ECO:0000259" key="2">
    <source>
        <dbReference type="Pfam" id="PF23247"/>
    </source>
</evidence>
<dbReference type="SUPFAM" id="SSF52047">
    <property type="entry name" value="RNI-like"/>
    <property type="match status" value="1"/>
</dbReference>
<dbReference type="Proteomes" id="UP000239757">
    <property type="component" value="Unassembled WGS sequence"/>
</dbReference>
<reference evidence="3 4" key="1">
    <citation type="submission" date="2015-01" db="EMBL/GenBank/DDBJ databases">
        <title>Genome of allotetraploid Gossypium barbadense reveals genomic plasticity and fiber elongation in cotton evolution.</title>
        <authorList>
            <person name="Chen X."/>
            <person name="Liu X."/>
            <person name="Zhao B."/>
            <person name="Zheng H."/>
            <person name="Hu Y."/>
            <person name="Lu G."/>
            <person name="Yang C."/>
            <person name="Chen J."/>
            <person name="Shan C."/>
            <person name="Zhang L."/>
            <person name="Zhou Y."/>
            <person name="Wang L."/>
            <person name="Guo W."/>
            <person name="Bai Y."/>
            <person name="Ruan J."/>
            <person name="Shangguan X."/>
            <person name="Mao Y."/>
            <person name="Jiang J."/>
            <person name="Zhu Y."/>
            <person name="Lei J."/>
            <person name="Kang H."/>
            <person name="Chen S."/>
            <person name="He X."/>
            <person name="Wang R."/>
            <person name="Wang Y."/>
            <person name="Chen J."/>
            <person name="Wang L."/>
            <person name="Yu S."/>
            <person name="Wang B."/>
            <person name="Wei J."/>
            <person name="Song S."/>
            <person name="Lu X."/>
            <person name="Gao Z."/>
            <person name="Gu W."/>
            <person name="Deng X."/>
            <person name="Ma D."/>
            <person name="Wang S."/>
            <person name="Liang W."/>
            <person name="Fang L."/>
            <person name="Cai C."/>
            <person name="Zhu X."/>
            <person name="Zhou B."/>
            <person name="Zhang Y."/>
            <person name="Chen Z."/>
            <person name="Xu S."/>
            <person name="Zhu R."/>
            <person name="Wang S."/>
            <person name="Zhang T."/>
            <person name="Zhao G."/>
        </authorList>
    </citation>
    <scope>NUCLEOTIDE SEQUENCE [LARGE SCALE GENOMIC DNA]</scope>
    <source>
        <strain evidence="4">cv. Xinhai21</strain>
        <tissue evidence="3">Leaf</tissue>
    </source>
</reference>
<evidence type="ECO:0000313" key="3">
    <source>
        <dbReference type="EMBL" id="PPS03078.1"/>
    </source>
</evidence>
<dbReference type="EMBL" id="KZ664812">
    <property type="protein sequence ID" value="PPS03078.1"/>
    <property type="molecule type" value="Genomic_DNA"/>
</dbReference>